<dbReference type="InterPro" id="IPR013783">
    <property type="entry name" value="Ig-like_fold"/>
</dbReference>
<dbReference type="Proteomes" id="UP001597441">
    <property type="component" value="Unassembled WGS sequence"/>
</dbReference>
<evidence type="ECO:0000256" key="2">
    <source>
        <dbReference type="ARBA" id="ARBA00023157"/>
    </source>
</evidence>
<proteinExistence type="predicted"/>
<feature type="signal peptide" evidence="3">
    <location>
        <begin position="1"/>
        <end position="25"/>
    </location>
</feature>
<dbReference type="InterPro" id="IPR013320">
    <property type="entry name" value="ConA-like_dom_sf"/>
</dbReference>
<dbReference type="InterPro" id="IPR006558">
    <property type="entry name" value="LamG-like"/>
</dbReference>
<dbReference type="SMART" id="SM00560">
    <property type="entry name" value="LamGL"/>
    <property type="match status" value="1"/>
</dbReference>
<name>A0ABW5JQD2_9FLAO</name>
<dbReference type="Gene3D" id="2.60.120.200">
    <property type="match status" value="1"/>
</dbReference>
<dbReference type="NCBIfam" id="NF012200">
    <property type="entry name" value="choice_anch_D"/>
    <property type="match status" value="2"/>
</dbReference>
<dbReference type="InterPro" id="IPR058515">
    <property type="entry name" value="DUF8202"/>
</dbReference>
<dbReference type="InterPro" id="IPR026444">
    <property type="entry name" value="Secre_tail"/>
</dbReference>
<feature type="domain" description="LamG-like jellyroll fold" evidence="4">
    <location>
        <begin position="927"/>
        <end position="1060"/>
    </location>
</feature>
<accession>A0ABW5JQD2</accession>
<keyword evidence="6" id="KW-1185">Reference proteome</keyword>
<sequence>MKKITFLIRSCLLVLGILLSSNTFSQTSEVIASVNWPNWSGENRVEIYNPSGTLLATIDDGYDGSSGSYSTALNLGCLADDLNIPGGTGYYAIVYELYGDGWNGGGRLDITSGGVSVLAYDENSEPAANDLDNGSSGLVTQTLYFQVTNGGAACVALPEINIQGAGNDILHDATLTNTPSATNDTDFGSHDVTVGSNANTFTIQNTGTGTLNLTGGPLVVIGGTNPGDFTVTTAPASTVSASGSTTFTITFNPTVTGLRTATVSIDNDDSDENPYSFNIQGTGTTTLQEIDIVGNGNPIPHDAPLTNIPSVTNDTDFGNVNIAGSTNANTFTINNLGTLTNLNLTGGPLVSISGVDAADFTVTTTPSTPIAASSSTDFIITFDPTTVGTKNATVSIANDDPTGSENPYTFNIRGVGVLVQAPGGVDTDLQLWLKSNDGLAYTDGQSVSLWADQTANGNDATAPAGLEPTYRDNPTYNVNFNPVIDFDNDYNTAGEDYGYTDTSRNTLTGTAGFYTQDMFIVVVPDVTANASLASMDLFCGDRDPGTNERDGTGIGFGRYSIRFTNEIISYAIGTTPTSASTPVANRGYGIAHTDASAGYSNAGIINSSNNLSASPTANILLYNANNIGNTEVGLPQFTNISNSRYFLGRSEAFVGSYEGRICEVITYSAKKDDADLTQERNRIQSYLALKYGITLGVNGTSQDYVDSDGTVIWDQSANPGYNYDIAGIGRDDKSELNQKQSSSINNATDGTGPIEGILTIGLSDIYTTNNLNTNTFANDKEFLIWGNNGADLNLAATTVNVNMSAGIAPALSTPVTFTGMQRIWKVIENGGDIPSCKISIPENAVRNINPPGSFLMFISDTDVFDPTADYRVMTPDGNGNLETDYNFNGTKFITFGYAEQVIRERSVYFDGIADYVDIEDNLDLNTTEFTISAWIKRDAGTLNASIVSKRDAANTEGYDLRINGSGELEFNLNGGVPEITSSVAIPENEWHQVAVIYNSGTATLYIDGVADTSASSLAAPIPTSRKFLIAAADGFDPNTTAYFAGNIDEVRVWDIALSVNQLRYIMNQEIIDAAIVPTPTLIKGNIIPTTITNNEISAIPWTDLAAYYPMSVYTYTNTNDMSGNNHQGALRNLDTVDRQTAPLPYQSQTDGSWDDDATWLNNSVQTLPNALSIVDGTTPIDWNIVEINNNIYLGASATDVRARDCTLEALIINSGDLQVNGNTATNDGIGLTVTHYLKLDGTIDLEGESQLIQTDGSDLDLTSSGTLERDQQGNSNTYLYNYWCSPVGTSNTTSNNNSYTLPNVFTNVTFLTSGYNGNTSPAIADYWIWKYTNLTANEYPLWQHVRSTGTLNTGEGFTMKGPGTATPEQNYVLRGKPNNGDFTLPLGSGNEYLMGNPYPSAMDADEFIRDNISAADGGKAGNTDNLINGALYFWDHFANNTHILSEYEGGYATYTLMGGTLAISNDARIDASGQVGSMLPQRYIPVGQGFFVSSIADVALTGLIQPITGGNVQFKNSQRYFMKENPASSLFIKNGSKTNSNAKAQYLDSRQKIRLMFHSPDGYHRQLLVGVDPNASNNFDLGYDALLNESNKEDMYWEFNSAKLIIQAVNNFNNDQVLPLGIKTDKDGLATIKIDELENITSDTNIYLHDKELNTYHDLKQGNYDIYLSSGEHSNRFEISFDASKTLGTDLFENTKLEVYFSSEKESFIVHNPDLKFIESINIYNILGQSVYKFNVKSQDNYIEHKTKSISAGVYIVKTKTDQAVLSKKILIK</sequence>
<dbReference type="RefSeq" id="WP_388013041.1">
    <property type="nucleotide sequence ID" value="NZ_JBHUDT010000001.1"/>
</dbReference>
<evidence type="ECO:0000313" key="5">
    <source>
        <dbReference type="EMBL" id="MFD2533779.1"/>
    </source>
</evidence>
<evidence type="ECO:0000256" key="1">
    <source>
        <dbReference type="ARBA" id="ARBA00022729"/>
    </source>
</evidence>
<evidence type="ECO:0000256" key="3">
    <source>
        <dbReference type="SAM" id="SignalP"/>
    </source>
</evidence>
<dbReference type="PANTHER" id="PTHR42535">
    <property type="entry name" value="OOKINETE PROTEIN, PUTATIVE-RELATED"/>
    <property type="match status" value="1"/>
</dbReference>
<organism evidence="5 6">
    <name type="scientific">Gelatiniphilus marinus</name>
    <dbReference type="NCBI Taxonomy" id="1759464"/>
    <lineage>
        <taxon>Bacteria</taxon>
        <taxon>Pseudomonadati</taxon>
        <taxon>Bacteroidota</taxon>
        <taxon>Flavobacteriia</taxon>
        <taxon>Flavobacteriales</taxon>
        <taxon>Flavobacteriaceae</taxon>
        <taxon>Gelatiniphilus</taxon>
    </lineage>
</organism>
<dbReference type="SUPFAM" id="SSF49899">
    <property type="entry name" value="Concanavalin A-like lectins/glucanases"/>
    <property type="match status" value="1"/>
</dbReference>
<evidence type="ECO:0000259" key="4">
    <source>
        <dbReference type="SMART" id="SM00560"/>
    </source>
</evidence>
<dbReference type="Pfam" id="PF26628">
    <property type="entry name" value="DUF8202"/>
    <property type="match status" value="1"/>
</dbReference>
<keyword evidence="2" id="KW-1015">Disulfide bond</keyword>
<keyword evidence="1 3" id="KW-0732">Signal</keyword>
<gene>
    <name evidence="5" type="ORF">ACFSQS_01585</name>
</gene>
<reference evidence="6" key="1">
    <citation type="journal article" date="2019" name="Int. J. Syst. Evol. Microbiol.">
        <title>The Global Catalogue of Microorganisms (GCM) 10K type strain sequencing project: providing services to taxonomists for standard genome sequencing and annotation.</title>
        <authorList>
            <consortium name="The Broad Institute Genomics Platform"/>
            <consortium name="The Broad Institute Genome Sequencing Center for Infectious Disease"/>
            <person name="Wu L."/>
            <person name="Ma J."/>
        </authorList>
    </citation>
    <scope>NUCLEOTIDE SEQUENCE [LARGE SCALE GENOMIC DNA]</scope>
    <source>
        <strain evidence="6">KCTC 42903</strain>
    </source>
</reference>
<dbReference type="EMBL" id="JBHULK010000001">
    <property type="protein sequence ID" value="MFD2533779.1"/>
    <property type="molecule type" value="Genomic_DNA"/>
</dbReference>
<dbReference type="NCBIfam" id="TIGR04183">
    <property type="entry name" value="Por_Secre_tail"/>
    <property type="match status" value="1"/>
</dbReference>
<dbReference type="Pfam" id="PF13385">
    <property type="entry name" value="Laminin_G_3"/>
    <property type="match status" value="1"/>
</dbReference>
<feature type="chain" id="PRO_5045458636" evidence="3">
    <location>
        <begin position="26"/>
        <end position="1773"/>
    </location>
</feature>
<dbReference type="PANTHER" id="PTHR42535:SF2">
    <property type="entry name" value="CHROMOSOME UNDETERMINED SCAFFOLD_146, WHOLE GENOME SHOTGUN SEQUENCE"/>
    <property type="match status" value="1"/>
</dbReference>
<evidence type="ECO:0000313" key="6">
    <source>
        <dbReference type="Proteomes" id="UP001597441"/>
    </source>
</evidence>
<comment type="caution">
    <text evidence="5">The sequence shown here is derived from an EMBL/GenBank/DDBJ whole genome shotgun (WGS) entry which is preliminary data.</text>
</comment>
<dbReference type="Gene3D" id="2.60.40.10">
    <property type="entry name" value="Immunoglobulins"/>
    <property type="match status" value="2"/>
</dbReference>
<protein>
    <submittedName>
        <fullName evidence="5">Choice-of-anchor D domain-containing protein</fullName>
    </submittedName>
</protein>